<keyword evidence="1" id="KW-0472">Membrane</keyword>
<name>A0ABU8HJH9_9BACI</name>
<feature type="transmembrane region" description="Helical" evidence="1">
    <location>
        <begin position="6"/>
        <end position="26"/>
    </location>
</feature>
<keyword evidence="1" id="KW-0812">Transmembrane</keyword>
<sequence>MGIMGIIIFLILLLCLGLFFLWMAIFGKNKDIEDIGPDIPADYFDLFLILIYKLSPSIIRRILLFLLGLSIEIIAIYALFQVLS</sequence>
<feature type="transmembrane region" description="Helical" evidence="1">
    <location>
        <begin position="62"/>
        <end position="80"/>
    </location>
</feature>
<keyword evidence="1" id="KW-1133">Transmembrane helix</keyword>
<proteinExistence type="predicted"/>
<dbReference type="Proteomes" id="UP001312865">
    <property type="component" value="Unassembled WGS sequence"/>
</dbReference>
<evidence type="ECO:0000313" key="3">
    <source>
        <dbReference type="Proteomes" id="UP001312865"/>
    </source>
</evidence>
<evidence type="ECO:0000256" key="1">
    <source>
        <dbReference type="SAM" id="Phobius"/>
    </source>
</evidence>
<comment type="caution">
    <text evidence="2">The sequence shown here is derived from an EMBL/GenBank/DDBJ whole genome shotgun (WGS) entry which is preliminary data.</text>
</comment>
<keyword evidence="3" id="KW-1185">Reference proteome</keyword>
<reference evidence="2 3" key="1">
    <citation type="journal article" date="2018" name="J. Microbiol.">
        <title>Bacillus spongiae sp. nov., isolated from sponge of Jeju Island.</title>
        <authorList>
            <person name="Lee G.E."/>
            <person name="Im W.T."/>
            <person name="Park J.S."/>
        </authorList>
    </citation>
    <scope>NUCLEOTIDE SEQUENCE [LARGE SCALE GENOMIC DNA]</scope>
    <source>
        <strain evidence="2 3">135PIL107-10</strain>
    </source>
</reference>
<accession>A0ABU8HJH9</accession>
<gene>
    <name evidence="2" type="ORF">WAK64_19875</name>
</gene>
<dbReference type="RefSeq" id="WP_336588754.1">
    <property type="nucleotide sequence ID" value="NZ_JBBAXC010000023.1"/>
</dbReference>
<dbReference type="EMBL" id="JBBAXC010000023">
    <property type="protein sequence ID" value="MEI5909312.1"/>
    <property type="molecule type" value="Genomic_DNA"/>
</dbReference>
<evidence type="ECO:0000313" key="2">
    <source>
        <dbReference type="EMBL" id="MEI5909312.1"/>
    </source>
</evidence>
<protein>
    <submittedName>
        <fullName evidence="2">Uncharacterized protein</fullName>
    </submittedName>
</protein>
<organism evidence="2 3">
    <name type="scientific">Bacillus spongiae</name>
    <dbReference type="NCBI Taxonomy" id="2683610"/>
    <lineage>
        <taxon>Bacteria</taxon>
        <taxon>Bacillati</taxon>
        <taxon>Bacillota</taxon>
        <taxon>Bacilli</taxon>
        <taxon>Bacillales</taxon>
        <taxon>Bacillaceae</taxon>
        <taxon>Bacillus</taxon>
    </lineage>
</organism>